<feature type="transmembrane region" description="Helical" evidence="1">
    <location>
        <begin position="85"/>
        <end position="104"/>
    </location>
</feature>
<feature type="transmembrane region" description="Helical" evidence="1">
    <location>
        <begin position="163"/>
        <end position="182"/>
    </location>
</feature>
<feature type="transmembrane region" description="Helical" evidence="1">
    <location>
        <begin position="546"/>
        <end position="570"/>
    </location>
</feature>
<feature type="transmembrane region" description="Helical" evidence="1">
    <location>
        <begin position="189"/>
        <end position="210"/>
    </location>
</feature>
<dbReference type="Proteomes" id="UP000034837">
    <property type="component" value="Unassembled WGS sequence"/>
</dbReference>
<feature type="transmembrane region" description="Helical" evidence="1">
    <location>
        <begin position="341"/>
        <end position="372"/>
    </location>
</feature>
<feature type="transmembrane region" description="Helical" evidence="1">
    <location>
        <begin position="131"/>
        <end position="151"/>
    </location>
</feature>
<feature type="transmembrane region" description="Helical" evidence="1">
    <location>
        <begin position="450"/>
        <end position="468"/>
    </location>
</feature>
<protein>
    <recommendedName>
        <fullName evidence="4">Glycosyltransferase RgtA/B/C/D-like domain-containing protein</fullName>
    </recommendedName>
</protein>
<feature type="transmembrane region" description="Helical" evidence="1">
    <location>
        <begin position="513"/>
        <end position="534"/>
    </location>
</feature>
<evidence type="ECO:0000313" key="3">
    <source>
        <dbReference type="Proteomes" id="UP000034837"/>
    </source>
</evidence>
<dbReference type="AlphaFoldDB" id="A0A0G1D6H5"/>
<keyword evidence="1" id="KW-0472">Membrane</keyword>
<feature type="transmembrane region" description="Helical" evidence="1">
    <location>
        <begin position="266"/>
        <end position="287"/>
    </location>
</feature>
<gene>
    <name evidence="2" type="ORF">UV20_C0001G0273</name>
</gene>
<feature type="transmembrane region" description="Helical" evidence="1">
    <location>
        <begin position="318"/>
        <end position="335"/>
    </location>
</feature>
<comment type="caution">
    <text evidence="2">The sequence shown here is derived from an EMBL/GenBank/DDBJ whole genome shotgun (WGS) entry which is preliminary data.</text>
</comment>
<accession>A0A0G1D6H5</accession>
<organism evidence="2 3">
    <name type="scientific">Candidatus Magasanikbacteria bacterium GW2011_GWA2_42_32</name>
    <dbReference type="NCBI Taxonomy" id="1619039"/>
    <lineage>
        <taxon>Bacteria</taxon>
        <taxon>Candidatus Magasanikiibacteriota</taxon>
    </lineage>
</organism>
<keyword evidence="1" id="KW-0812">Transmembrane</keyword>
<proteinExistence type="predicted"/>
<reference evidence="2 3" key="1">
    <citation type="journal article" date="2015" name="Nature">
        <title>rRNA introns, odd ribosomes, and small enigmatic genomes across a large radiation of phyla.</title>
        <authorList>
            <person name="Brown C.T."/>
            <person name="Hug L.A."/>
            <person name="Thomas B.C."/>
            <person name="Sharon I."/>
            <person name="Castelle C.J."/>
            <person name="Singh A."/>
            <person name="Wilkins M.J."/>
            <person name="Williams K.H."/>
            <person name="Banfield J.F."/>
        </authorList>
    </citation>
    <scope>NUCLEOTIDE SEQUENCE [LARGE SCALE GENOMIC DNA]</scope>
</reference>
<feature type="transmembrane region" description="Helical" evidence="1">
    <location>
        <begin position="26"/>
        <end position="46"/>
    </location>
</feature>
<evidence type="ECO:0000313" key="2">
    <source>
        <dbReference type="EMBL" id="KKS57633.1"/>
    </source>
</evidence>
<sequence length="717" mass="81945">MKKYIIFSLLLVGLLSYNLLKLHSLPLGLVVSVIYIFYFGRRLGILALPQLDGFWQRLFGPLLLLAFFSICGGFIFYFYRLDNQVIIFLIALLPTVIVPFARYVKKDINDWSSGLMEPVPLIEPKARSSNFWGWLVFFGDIYLISYLISHATDAAIRSPWTLLSYKFFAAFFILSFILFWYLKKISDSVRSLSIVFIHSLLLISVALLIYKVGFGFDPTLHRAAENYIYQTGTLEPKTPYYLGQYAIVVLLSKISSLPLGIVDKWLLIILEAIFLAPLFFFILRHTFKLERKIARLGSLLIFLYPFSHFIASTPQDLANFYALAAICFSLLYLSTNLLRGIVPLILVLATLATHPLTGLPLGIIFAIILLFKARQKNKSLSLKMLSEMAILAITLASFFILPAIFVKFQGASFNKPAGYDLWHFLKPTFPQFISSSHRWLFLPVYLYQNFLPYLIFLLALGGTIYFYFKNKNYTVPVLLFLSFLIIGANAFFLKTSLIFKGLGNAEQGQYAERLAHFSFYLLLPLAIYGFFALLEKLEKKLKSETTLALFNFFSAGLLAILLTFSFYLSYPRVDAYALSHYINTSQSDLKAVQEIDKKSAGAPYLVLANISVSAAGIEEFGYKKYFTTPLGEQIFYYSLPTGGYLYHYFEDMVYREPNAETMTKAMNLAGINQSYLVLNDYWDSFTKVLPAAKLTADEWWQIDNGKIFIFKYTNKNQ</sequence>
<evidence type="ECO:0000256" key="1">
    <source>
        <dbReference type="SAM" id="Phobius"/>
    </source>
</evidence>
<dbReference type="EMBL" id="LCDO01000001">
    <property type="protein sequence ID" value="KKS57633.1"/>
    <property type="molecule type" value="Genomic_DNA"/>
</dbReference>
<feature type="transmembrane region" description="Helical" evidence="1">
    <location>
        <begin position="293"/>
        <end position="311"/>
    </location>
</feature>
<feature type="transmembrane region" description="Helical" evidence="1">
    <location>
        <begin position="384"/>
        <end position="405"/>
    </location>
</feature>
<feature type="transmembrane region" description="Helical" evidence="1">
    <location>
        <begin position="475"/>
        <end position="493"/>
    </location>
</feature>
<evidence type="ECO:0008006" key="4">
    <source>
        <dbReference type="Google" id="ProtNLM"/>
    </source>
</evidence>
<feature type="transmembrane region" description="Helical" evidence="1">
    <location>
        <begin position="58"/>
        <end position="79"/>
    </location>
</feature>
<name>A0A0G1D6H5_9BACT</name>
<keyword evidence="1" id="KW-1133">Transmembrane helix</keyword>